<dbReference type="SUPFAM" id="SSF51294">
    <property type="entry name" value="Hedgehog/intein (Hint) domain"/>
    <property type="match status" value="1"/>
</dbReference>
<dbReference type="Proteomes" id="UP000092504">
    <property type="component" value="Unassembled WGS sequence"/>
</dbReference>
<comment type="caution">
    <text evidence="2">The sequence shown here is derived from an EMBL/GenBank/DDBJ whole genome shotgun (WGS) entry which is preliminary data.</text>
</comment>
<accession>A0A1B8P1B1</accession>
<feature type="domain" description="Hedgehog/Intein (Hint)" evidence="1">
    <location>
        <begin position="215"/>
        <end position="350"/>
    </location>
</feature>
<gene>
    <name evidence="2" type="ORF">A8U91_00401</name>
</gene>
<reference evidence="2 3" key="1">
    <citation type="submission" date="2016-06" db="EMBL/GenBank/DDBJ databases">
        <title>Genome sequence of halotolerant plant growth promoting strain of Halomonas elongata HEK1 isolated from salterns of Rann of Kutch, Gujarat, India.</title>
        <authorList>
            <person name="Gaba S."/>
            <person name="Singh R.N."/>
            <person name="Abrol S."/>
            <person name="Kaushik R."/>
            <person name="Saxena A.K."/>
        </authorList>
    </citation>
    <scope>NUCLEOTIDE SEQUENCE [LARGE SCALE GENOMIC DNA]</scope>
    <source>
        <strain evidence="2 3">HEK1</strain>
    </source>
</reference>
<evidence type="ECO:0000259" key="1">
    <source>
        <dbReference type="Pfam" id="PF13403"/>
    </source>
</evidence>
<protein>
    <recommendedName>
        <fullName evidence="1">Hedgehog/Intein (Hint) domain-containing protein</fullName>
    </recommendedName>
</protein>
<dbReference type="Pfam" id="PF13403">
    <property type="entry name" value="Hint_2"/>
    <property type="match status" value="1"/>
</dbReference>
<evidence type="ECO:0000313" key="3">
    <source>
        <dbReference type="Proteomes" id="UP000092504"/>
    </source>
</evidence>
<dbReference type="Gene3D" id="2.170.16.10">
    <property type="entry name" value="Hedgehog/Intein (Hint) domain"/>
    <property type="match status" value="1"/>
</dbReference>
<proteinExistence type="predicted"/>
<dbReference type="PATRIC" id="fig|2746.7.peg.413"/>
<name>A0A1B8P1B1_HALEL</name>
<dbReference type="EMBL" id="MAJD01000001">
    <property type="protein sequence ID" value="OBX36065.1"/>
    <property type="molecule type" value="Genomic_DNA"/>
</dbReference>
<dbReference type="InterPro" id="IPR028992">
    <property type="entry name" value="Hedgehog/Intein_dom"/>
</dbReference>
<organism evidence="2 3">
    <name type="scientific">Halomonas elongata</name>
    <dbReference type="NCBI Taxonomy" id="2746"/>
    <lineage>
        <taxon>Bacteria</taxon>
        <taxon>Pseudomonadati</taxon>
        <taxon>Pseudomonadota</taxon>
        <taxon>Gammaproteobacteria</taxon>
        <taxon>Oceanospirillales</taxon>
        <taxon>Halomonadaceae</taxon>
        <taxon>Halomonas</taxon>
    </lineage>
</organism>
<dbReference type="InterPro" id="IPR036844">
    <property type="entry name" value="Hint_dom_sf"/>
</dbReference>
<dbReference type="AlphaFoldDB" id="A0A1B8P1B1"/>
<evidence type="ECO:0000313" key="2">
    <source>
        <dbReference type="EMBL" id="OBX36065.1"/>
    </source>
</evidence>
<sequence>MAGMKIDLGGSQHVTIGEGDAAEGSTLEISALGSSTLTVDGIETRVDGIASVQAGSSATFNAINGANLTIDQGIGKLGVLNSMNFGVGDNSSITFDAGALSVGNILSSYNVEFSGDGTGSFTFEKPTIALLDSYQFNVKGMTAGDELNLGGGNWSPDQGWFGWDDAYRDGKLHLTYGNDITGRTGASIEMTQEEYDEFLKDPDAYLSGGKFTYPVCFAAGTMISTPDGEAAVETLSIGDLVMTASGEQVPVKWIGRQTIRRLAAAGNYSPVRIRESALAAGVPNQDLVLTASHGVILDDLVINAGVLVNHDTIDYVPGSELPDAVTYYHIETDSHEVILANGTEAETYVDYVDRQAFDNYAEYVALYGIETRVVEMPRHRISSRRLLPLALRERLGIEDVMSVAKTA</sequence>